<name>A0ABT1MAP7_9MYCO</name>
<keyword evidence="3" id="KW-1185">Reference proteome</keyword>
<keyword evidence="1" id="KW-1133">Transmembrane helix</keyword>
<reference evidence="2 3" key="1">
    <citation type="submission" date="2022-06" db="EMBL/GenBank/DDBJ databases">
        <title>Mycolicibacterium sp. CAU 1645 isolated from seawater.</title>
        <authorList>
            <person name="Kim W."/>
        </authorList>
    </citation>
    <scope>NUCLEOTIDE SEQUENCE [LARGE SCALE GENOMIC DNA]</scope>
    <source>
        <strain evidence="2 3">CAU 1645</strain>
    </source>
</reference>
<feature type="transmembrane region" description="Helical" evidence="1">
    <location>
        <begin position="107"/>
        <end position="127"/>
    </location>
</feature>
<gene>
    <name evidence="2" type="ORF">NM203_29050</name>
</gene>
<keyword evidence="1" id="KW-0472">Membrane</keyword>
<feature type="transmembrane region" description="Helical" evidence="1">
    <location>
        <begin position="198"/>
        <end position="217"/>
    </location>
</feature>
<feature type="transmembrane region" description="Helical" evidence="1">
    <location>
        <begin position="157"/>
        <end position="178"/>
    </location>
</feature>
<dbReference type="EMBL" id="JANDBD010000015">
    <property type="protein sequence ID" value="MCP9276243.1"/>
    <property type="molecule type" value="Genomic_DNA"/>
</dbReference>
<accession>A0ABT1MAP7</accession>
<organism evidence="2 3">
    <name type="scientific">Mycolicibacterium arenosum</name>
    <dbReference type="NCBI Taxonomy" id="2952157"/>
    <lineage>
        <taxon>Bacteria</taxon>
        <taxon>Bacillati</taxon>
        <taxon>Actinomycetota</taxon>
        <taxon>Actinomycetes</taxon>
        <taxon>Mycobacteriales</taxon>
        <taxon>Mycobacteriaceae</taxon>
        <taxon>Mycolicibacterium</taxon>
    </lineage>
</organism>
<keyword evidence="1" id="KW-0812">Transmembrane</keyword>
<evidence type="ECO:0000313" key="3">
    <source>
        <dbReference type="Proteomes" id="UP001651690"/>
    </source>
</evidence>
<proteinExistence type="predicted"/>
<feature type="transmembrane region" description="Helical" evidence="1">
    <location>
        <begin position="6"/>
        <end position="31"/>
    </location>
</feature>
<dbReference type="RefSeq" id="WP_255064197.1">
    <property type="nucleotide sequence ID" value="NZ_JANDBD010000015.1"/>
</dbReference>
<feature type="transmembrane region" description="Helical" evidence="1">
    <location>
        <begin position="43"/>
        <end position="63"/>
    </location>
</feature>
<sequence length="220" mass="22590">MNGSAGVLAALLAPAVVVAVSPFSIIVAALVLLHTDRPRTNGVAFLVGRLLALAIVTTVFDQAPRMLGGLGRPMPPWLLAVVGAVLLAAGGWLWIRRDRFPTDPRWLARLSALSPVGSGVIGAFLVLSNPKMLAASAAAGLVVGTSDLAPVGAGLAVAYYCVVASSTVAAPVLAYLVVGARYDAQLTRLKDWIDRHNAAIGAVVMIVIGAVLLGFALRGL</sequence>
<protein>
    <submittedName>
        <fullName evidence="2">GAP family protein</fullName>
    </submittedName>
</protein>
<dbReference type="Proteomes" id="UP001651690">
    <property type="component" value="Unassembled WGS sequence"/>
</dbReference>
<evidence type="ECO:0000313" key="2">
    <source>
        <dbReference type="EMBL" id="MCP9276243.1"/>
    </source>
</evidence>
<comment type="caution">
    <text evidence="2">The sequence shown here is derived from an EMBL/GenBank/DDBJ whole genome shotgun (WGS) entry which is preliminary data.</text>
</comment>
<dbReference type="InterPro" id="IPR021315">
    <property type="entry name" value="Gap/Sap"/>
</dbReference>
<feature type="transmembrane region" description="Helical" evidence="1">
    <location>
        <begin position="75"/>
        <end position="95"/>
    </location>
</feature>
<evidence type="ECO:0000256" key="1">
    <source>
        <dbReference type="SAM" id="Phobius"/>
    </source>
</evidence>
<dbReference type="Pfam" id="PF11139">
    <property type="entry name" value="SfLAP"/>
    <property type="match status" value="1"/>
</dbReference>